<keyword evidence="4" id="KW-1185">Reference proteome</keyword>
<feature type="domain" description="PDZ" evidence="2">
    <location>
        <begin position="213"/>
        <end position="277"/>
    </location>
</feature>
<dbReference type="PROSITE" id="PS50106">
    <property type="entry name" value="PDZ"/>
    <property type="match status" value="1"/>
</dbReference>
<dbReference type="AlphaFoldDB" id="A0A4U6XDR5"/>
<organism evidence="3 4">
    <name type="scientific">Colletotrichum tanaceti</name>
    <dbReference type="NCBI Taxonomy" id="1306861"/>
    <lineage>
        <taxon>Eukaryota</taxon>
        <taxon>Fungi</taxon>
        <taxon>Dikarya</taxon>
        <taxon>Ascomycota</taxon>
        <taxon>Pezizomycotina</taxon>
        <taxon>Sordariomycetes</taxon>
        <taxon>Hypocreomycetidae</taxon>
        <taxon>Glomerellales</taxon>
        <taxon>Glomerellaceae</taxon>
        <taxon>Colletotrichum</taxon>
        <taxon>Colletotrichum destructivum species complex</taxon>
    </lineage>
</organism>
<feature type="region of interest" description="Disordered" evidence="1">
    <location>
        <begin position="593"/>
        <end position="621"/>
    </location>
</feature>
<feature type="compositionally biased region" description="Low complexity" evidence="1">
    <location>
        <begin position="179"/>
        <end position="193"/>
    </location>
</feature>
<reference evidence="3 4" key="1">
    <citation type="journal article" date="2019" name="PLoS ONE">
        <title>Comparative genome analysis indicates high evolutionary potential of pathogenicity genes in Colletotrichum tanaceti.</title>
        <authorList>
            <person name="Lelwala R.V."/>
            <person name="Korhonen P.K."/>
            <person name="Young N.D."/>
            <person name="Scott J.B."/>
            <person name="Ades P.A."/>
            <person name="Gasser R.B."/>
            <person name="Taylor P.W.J."/>
        </authorList>
    </citation>
    <scope>NUCLEOTIDE SEQUENCE [LARGE SCALE GENOMIC DNA]</scope>
    <source>
        <strain evidence="3">BRIP57314</strain>
    </source>
</reference>
<sequence>MTRGRGVGSPVDDPERLRLGGVVLLELGRVAEDAQGLDDELVLAGGRIAAVVHLAVPVDGEDAAGDVQGREGPGLADGLDAPDLLGGVWGAGGQGHEVGADKGGAEGHVDGEGREDGLGLVGGARGRQDVGVVAGDGLVLLVLCAGRGGHEGLVERDVAVEAAADADVRQGQAGAVGAVEGDVAGPDGQAAGVEGRGGRGHEDGGLAAGGDGDLALAQADGGVLGRQVVGEGGREQVAGGGEGVGGGGADVAQVVRDGRGARVGDGEVQLGDEVVRVVEREAGDAEEGGGVGGVVGLDEARALLGDGGQELVGPGAVVELDGVGVGGEQVLDGGGVQGLADLGDEGHDTGGLGAGHRGSGEDGVGAEGPGVQGEDVASDGAELGLLVGVPVGAPGAEAGDGAAGGGVGGLGEDLLGLGGVGHLEGDPGAGGEGLEPDGGLGGRGHADGEDLGDAGDGDGAGAGRVVVEHEVLGTGGGGVLGLGHKGAGSSPDEDDLAAQVGRAGRVRVAAEGDGGGGVGARGPEGQLDAGPVVGLAGGVGEQARGAAGDGEGVLDEDGRGEGVVEGGDGRDVPAAGGGGGEEDALVARVTGRDGAGHAGLDDPRDGGGPGLVGPARGAADRGGNDVAAVLVRAVVGGDQDVVADLAIAAKDLWEEKRACQRMIQRKEKKEVPTFVSGHSGITGDGFGNSAQGDTRGGSKEPKGVGLGGDDAGNVGAVAAAVHGVRVGEVVVEAVVGVADEVGAVADEALRAEAAAEGRVEVVDAGVDDGDLDALAGDAVAVQPVDLGLDVGREGVVAELALPQVDVVAALRAGPDDLGLGDAVGADGPDVLDRGEAGELGRLGVGRVEVLELDGGALEEGVVELHARGGLGVGLGVEVGRILFLHGTGQHSFLFLIASL</sequence>
<comment type="caution">
    <text evidence="3">The sequence shown here is derived from an EMBL/GenBank/DDBJ whole genome shotgun (WGS) entry which is preliminary data.</text>
</comment>
<accession>A0A4U6XDR5</accession>
<evidence type="ECO:0000256" key="1">
    <source>
        <dbReference type="SAM" id="MobiDB-lite"/>
    </source>
</evidence>
<dbReference type="Proteomes" id="UP000310108">
    <property type="component" value="Unassembled WGS sequence"/>
</dbReference>
<name>A0A4U6XDR5_9PEZI</name>
<feature type="region of interest" description="Disordered" evidence="1">
    <location>
        <begin position="179"/>
        <end position="206"/>
    </location>
</feature>
<evidence type="ECO:0000313" key="3">
    <source>
        <dbReference type="EMBL" id="TKW53513.1"/>
    </source>
</evidence>
<feature type="compositionally biased region" description="Basic and acidic residues" evidence="1">
    <location>
        <begin position="556"/>
        <end position="571"/>
    </location>
</feature>
<feature type="compositionally biased region" description="Basic and acidic residues" evidence="1">
    <location>
        <begin position="593"/>
        <end position="605"/>
    </location>
</feature>
<feature type="region of interest" description="Disordered" evidence="1">
    <location>
        <begin position="670"/>
        <end position="706"/>
    </location>
</feature>
<feature type="compositionally biased region" description="Gly residues" evidence="1">
    <location>
        <begin position="423"/>
        <end position="443"/>
    </location>
</feature>
<feature type="compositionally biased region" description="Gly residues" evidence="1">
    <location>
        <begin position="349"/>
        <end position="371"/>
    </location>
</feature>
<feature type="region of interest" description="Disordered" evidence="1">
    <location>
        <begin position="343"/>
        <end position="371"/>
    </location>
</feature>
<feature type="region of interest" description="Disordered" evidence="1">
    <location>
        <begin position="542"/>
        <end position="581"/>
    </location>
</feature>
<feature type="region of interest" description="Disordered" evidence="1">
    <location>
        <begin position="423"/>
        <end position="461"/>
    </location>
</feature>
<protein>
    <recommendedName>
        <fullName evidence="2">PDZ domain-containing protein</fullName>
    </recommendedName>
</protein>
<dbReference type="EMBL" id="PJEX01000183">
    <property type="protein sequence ID" value="TKW53513.1"/>
    <property type="molecule type" value="Genomic_DNA"/>
</dbReference>
<proteinExistence type="predicted"/>
<dbReference type="InterPro" id="IPR001478">
    <property type="entry name" value="PDZ"/>
</dbReference>
<evidence type="ECO:0000259" key="2">
    <source>
        <dbReference type="PROSITE" id="PS50106"/>
    </source>
</evidence>
<evidence type="ECO:0000313" key="4">
    <source>
        <dbReference type="Proteomes" id="UP000310108"/>
    </source>
</evidence>
<gene>
    <name evidence="3" type="ORF">CTA1_12412</name>
</gene>